<name>A6DH16_9BACT</name>
<comment type="catalytic activity">
    <reaction evidence="14 15 17">
        <text>guanosine(37) in tRNA + S-adenosyl-L-methionine = N(1)-methylguanosine(37) in tRNA + S-adenosyl-L-homocysteine + H(+)</text>
        <dbReference type="Rhea" id="RHEA:36899"/>
        <dbReference type="Rhea" id="RHEA-COMP:10145"/>
        <dbReference type="Rhea" id="RHEA-COMP:10147"/>
        <dbReference type="ChEBI" id="CHEBI:15378"/>
        <dbReference type="ChEBI" id="CHEBI:57856"/>
        <dbReference type="ChEBI" id="CHEBI:59789"/>
        <dbReference type="ChEBI" id="CHEBI:73542"/>
        <dbReference type="ChEBI" id="CHEBI:74269"/>
        <dbReference type="EC" id="2.1.1.228"/>
    </reaction>
</comment>
<dbReference type="InterPro" id="IPR016009">
    <property type="entry name" value="tRNA_MeTrfase_TRMD/TRM10"/>
</dbReference>
<accession>A6DH16</accession>
<dbReference type="Proteomes" id="UP000004947">
    <property type="component" value="Unassembled WGS sequence"/>
</dbReference>
<comment type="caution">
    <text evidence="19">The sequence shown here is derived from an EMBL/GenBank/DDBJ whole genome shotgun (WGS) entry which is preliminary data.</text>
</comment>
<evidence type="ECO:0000256" key="16">
    <source>
        <dbReference type="PIRSR" id="PIRSR000386-1"/>
    </source>
</evidence>
<dbReference type="OrthoDB" id="9807416at2"/>
<evidence type="ECO:0000256" key="2">
    <source>
        <dbReference type="ARBA" id="ARBA00004496"/>
    </source>
</evidence>
<dbReference type="GO" id="GO:0052906">
    <property type="term" value="F:tRNA (guanine(37)-N1)-methyltransferase activity"/>
    <property type="evidence" value="ECO:0007669"/>
    <property type="project" value="UniProtKB-UniRule"/>
</dbReference>
<keyword evidence="11 15" id="KW-0819">tRNA processing</keyword>
<evidence type="ECO:0000256" key="3">
    <source>
        <dbReference type="ARBA" id="ARBA00007630"/>
    </source>
</evidence>
<dbReference type="EC" id="2.1.1.228" evidence="5 15"/>
<evidence type="ECO:0000256" key="15">
    <source>
        <dbReference type="HAMAP-Rule" id="MF_00605"/>
    </source>
</evidence>
<dbReference type="NCBIfam" id="TIGR00088">
    <property type="entry name" value="trmD"/>
    <property type="match status" value="1"/>
</dbReference>
<dbReference type="PANTHER" id="PTHR46417:SF1">
    <property type="entry name" value="TRNA (GUANINE-N(1)-)-METHYLTRANSFERASE"/>
    <property type="match status" value="1"/>
</dbReference>
<evidence type="ECO:0000256" key="4">
    <source>
        <dbReference type="ARBA" id="ARBA00011738"/>
    </source>
</evidence>
<dbReference type="EMBL" id="ABCK01000003">
    <property type="protein sequence ID" value="EDM28899.1"/>
    <property type="molecule type" value="Genomic_DNA"/>
</dbReference>
<proteinExistence type="inferred from homology"/>
<dbReference type="HAMAP" id="MF_00605">
    <property type="entry name" value="TrmD"/>
    <property type="match status" value="1"/>
</dbReference>
<evidence type="ECO:0000256" key="9">
    <source>
        <dbReference type="ARBA" id="ARBA00022679"/>
    </source>
</evidence>
<comment type="similarity">
    <text evidence="3 15 17">Belongs to the RNA methyltransferase TrmD family.</text>
</comment>
<dbReference type="GO" id="GO:0005829">
    <property type="term" value="C:cytosol"/>
    <property type="evidence" value="ECO:0007669"/>
    <property type="project" value="TreeGrafter"/>
</dbReference>
<organism evidence="19 20">
    <name type="scientific">Lentisphaera araneosa HTCC2155</name>
    <dbReference type="NCBI Taxonomy" id="313628"/>
    <lineage>
        <taxon>Bacteria</taxon>
        <taxon>Pseudomonadati</taxon>
        <taxon>Lentisphaerota</taxon>
        <taxon>Lentisphaeria</taxon>
        <taxon>Lentisphaerales</taxon>
        <taxon>Lentisphaeraceae</taxon>
        <taxon>Lentisphaera</taxon>
    </lineage>
</organism>
<feature type="binding site" evidence="15 16">
    <location>
        <begin position="114"/>
        <end position="119"/>
    </location>
    <ligand>
        <name>S-adenosyl-L-methionine</name>
        <dbReference type="ChEBI" id="CHEBI:59789"/>
    </ligand>
</feature>
<dbReference type="InterPro" id="IPR029028">
    <property type="entry name" value="Alpha/beta_knot_MTases"/>
</dbReference>
<dbReference type="InterPro" id="IPR029026">
    <property type="entry name" value="tRNA_m1G_MTases_N"/>
</dbReference>
<dbReference type="FunFam" id="1.10.1270.20:FF:000001">
    <property type="entry name" value="tRNA (guanine-N(1)-)-methyltransferase"/>
    <property type="match status" value="1"/>
</dbReference>
<dbReference type="GO" id="GO:0002939">
    <property type="term" value="P:tRNA N1-guanine methylation"/>
    <property type="evidence" value="ECO:0007669"/>
    <property type="project" value="TreeGrafter"/>
</dbReference>
<evidence type="ECO:0000256" key="13">
    <source>
        <dbReference type="ARBA" id="ARBA00033392"/>
    </source>
</evidence>
<dbReference type="STRING" id="313628.LNTAR_13822"/>
<dbReference type="PIRSF" id="PIRSF000386">
    <property type="entry name" value="tRNA_mtase"/>
    <property type="match status" value="1"/>
</dbReference>
<dbReference type="Pfam" id="PF01746">
    <property type="entry name" value="tRNA_m1G_MT"/>
    <property type="match status" value="1"/>
</dbReference>
<keyword evidence="20" id="KW-1185">Reference proteome</keyword>
<evidence type="ECO:0000256" key="1">
    <source>
        <dbReference type="ARBA" id="ARBA00002634"/>
    </source>
</evidence>
<protein>
    <recommendedName>
        <fullName evidence="6 15">tRNA (guanine-N(1)-)-methyltransferase</fullName>
        <ecNumber evidence="5 15">2.1.1.228</ecNumber>
    </recommendedName>
    <alternativeName>
        <fullName evidence="12 15">M1G-methyltransferase</fullName>
    </alternativeName>
    <alternativeName>
        <fullName evidence="13 15">tRNA [GM37] methyltransferase</fullName>
    </alternativeName>
</protein>
<dbReference type="Gene3D" id="3.40.1280.10">
    <property type="match status" value="1"/>
</dbReference>
<feature type="domain" description="tRNA methyltransferase TRMD/TRM10-type" evidence="18">
    <location>
        <begin position="2"/>
        <end position="208"/>
    </location>
</feature>
<dbReference type="InterPro" id="IPR002649">
    <property type="entry name" value="tRNA_m1G_MeTrfase_TrmD"/>
</dbReference>
<evidence type="ECO:0000256" key="6">
    <source>
        <dbReference type="ARBA" id="ARBA00014679"/>
    </source>
</evidence>
<dbReference type="FunFam" id="3.40.1280.10:FF:000001">
    <property type="entry name" value="tRNA (guanine-N(1)-)-methyltransferase"/>
    <property type="match status" value="1"/>
</dbReference>
<dbReference type="InterPro" id="IPR023148">
    <property type="entry name" value="tRNA_m1G_MeTrfase_C_sf"/>
</dbReference>
<comment type="subcellular location">
    <subcellularLocation>
        <location evidence="2 15 17">Cytoplasm</location>
    </subcellularLocation>
</comment>
<dbReference type="PANTHER" id="PTHR46417">
    <property type="entry name" value="TRNA (GUANINE-N(1)-)-METHYLTRANSFERASE"/>
    <property type="match status" value="1"/>
</dbReference>
<sequence length="210" mass="23826">MSSSIIGRAVESDLVKISIHNLREYSTDKHRRVDDRPYGGGPGMIMSCETIFRAVEDLKTPTSKVIYMSPSGEVFKQRLAEELVEEEHLILLCGHYEGVDQRVLDGIIDREISIGDYILSNGNLAAMVISDAVIRLIPGALGCSESAIDESFNQEDGLLEHPQYTRPEEFRHMRVPEVLLSGNHKKIKEWRSEQSYQKTLTRRPDLLKEK</sequence>
<gene>
    <name evidence="15" type="primary">trmD</name>
    <name evidence="19" type="ORF">LNTAR_13822</name>
</gene>
<evidence type="ECO:0000256" key="8">
    <source>
        <dbReference type="ARBA" id="ARBA00022603"/>
    </source>
</evidence>
<comment type="function">
    <text evidence="1 15 17">Specifically methylates guanosine-37 in various tRNAs.</text>
</comment>
<dbReference type="SUPFAM" id="SSF75217">
    <property type="entry name" value="alpha/beta knot"/>
    <property type="match status" value="1"/>
</dbReference>
<dbReference type="AlphaFoldDB" id="A6DH16"/>
<dbReference type="NCBIfam" id="NF000648">
    <property type="entry name" value="PRK00026.1"/>
    <property type="match status" value="1"/>
</dbReference>
<keyword evidence="8 15" id="KW-0489">Methyltransferase</keyword>
<evidence type="ECO:0000256" key="14">
    <source>
        <dbReference type="ARBA" id="ARBA00047783"/>
    </source>
</evidence>
<keyword evidence="7 15" id="KW-0963">Cytoplasm</keyword>
<comment type="subunit">
    <text evidence="4 15 17">Homodimer.</text>
</comment>
<evidence type="ECO:0000256" key="10">
    <source>
        <dbReference type="ARBA" id="ARBA00022691"/>
    </source>
</evidence>
<dbReference type="CDD" id="cd18080">
    <property type="entry name" value="TrmD-like"/>
    <property type="match status" value="1"/>
</dbReference>
<evidence type="ECO:0000256" key="17">
    <source>
        <dbReference type="RuleBase" id="RU003464"/>
    </source>
</evidence>
<keyword evidence="10 15" id="KW-0949">S-adenosyl-L-methionine</keyword>
<feature type="binding site" evidence="15 16">
    <location>
        <position position="94"/>
    </location>
    <ligand>
        <name>S-adenosyl-L-methionine</name>
        <dbReference type="ChEBI" id="CHEBI:59789"/>
    </ligand>
</feature>
<evidence type="ECO:0000256" key="11">
    <source>
        <dbReference type="ARBA" id="ARBA00022694"/>
    </source>
</evidence>
<evidence type="ECO:0000259" key="18">
    <source>
        <dbReference type="Pfam" id="PF01746"/>
    </source>
</evidence>
<evidence type="ECO:0000313" key="19">
    <source>
        <dbReference type="EMBL" id="EDM28899.1"/>
    </source>
</evidence>
<evidence type="ECO:0000313" key="20">
    <source>
        <dbReference type="Proteomes" id="UP000004947"/>
    </source>
</evidence>
<reference evidence="19 20" key="1">
    <citation type="journal article" date="2010" name="J. Bacteriol.">
        <title>Genome sequence of Lentisphaera araneosa HTCC2155T, the type species of the order Lentisphaerales in the phylum Lentisphaerae.</title>
        <authorList>
            <person name="Thrash J.C."/>
            <person name="Cho J.C."/>
            <person name="Vergin K.L."/>
            <person name="Morris R.M."/>
            <person name="Giovannoni S.J."/>
        </authorList>
    </citation>
    <scope>NUCLEOTIDE SEQUENCE [LARGE SCALE GENOMIC DNA]</scope>
    <source>
        <strain evidence="19 20">HTCC2155</strain>
    </source>
</reference>
<evidence type="ECO:0000256" key="12">
    <source>
        <dbReference type="ARBA" id="ARBA00029736"/>
    </source>
</evidence>
<keyword evidence="9 15" id="KW-0808">Transferase</keyword>
<evidence type="ECO:0000256" key="7">
    <source>
        <dbReference type="ARBA" id="ARBA00022490"/>
    </source>
</evidence>
<dbReference type="Gene3D" id="1.10.1270.20">
    <property type="entry name" value="tRNA(m1g37)methyltransferase, domain 2"/>
    <property type="match status" value="1"/>
</dbReference>
<evidence type="ECO:0000256" key="5">
    <source>
        <dbReference type="ARBA" id="ARBA00012807"/>
    </source>
</evidence>
<dbReference type="eggNOG" id="COG0336">
    <property type="taxonomic scope" value="Bacteria"/>
</dbReference>